<dbReference type="Proteomes" id="UP000222975">
    <property type="component" value="Segment"/>
</dbReference>
<proteinExistence type="predicted"/>
<organism evidence="2 3">
    <name type="scientific">Erwinia phage vB_EamM_Simmy50</name>
    <dbReference type="NCBI Taxonomy" id="1815988"/>
    <lineage>
        <taxon>Viruses</taxon>
        <taxon>Duplodnaviria</taxon>
        <taxon>Heunggongvirae</taxon>
        <taxon>Uroviricota</taxon>
        <taxon>Caudoviricetes</taxon>
        <taxon>Chimalliviridae</taxon>
        <taxon>Agricanvirus</taxon>
        <taxon>Agricanvirus simmy50</taxon>
    </lineage>
</organism>
<evidence type="ECO:0000313" key="2">
    <source>
        <dbReference type="EMBL" id="ANH51605.1"/>
    </source>
</evidence>
<keyword evidence="3" id="KW-1185">Reference proteome</keyword>
<feature type="transmembrane region" description="Helical" evidence="1">
    <location>
        <begin position="97"/>
        <end position="118"/>
    </location>
</feature>
<keyword evidence="1" id="KW-0472">Membrane</keyword>
<keyword evidence="1" id="KW-1133">Transmembrane helix</keyword>
<sequence>MSQLFENIDDVIEPVVDLNVAKRTLMLASGVRAVALAVGVGVGAAAMKIKPSTAVKAAVIPAVIELGATYLGVSRASEVEILDKEATVSNKSHLNDAAVNFIAGAVAIVGGAVIARVLKGPETPAE</sequence>
<reference evidence="3" key="1">
    <citation type="submission" date="2016-03" db="EMBL/GenBank/DDBJ databases">
        <authorList>
            <person name="Sharma R."/>
            <person name="Simister A.R."/>
            <person name="Berg J.A."/>
            <person name="Jensen G.L."/>
            <person name="Keele B.R."/>
            <person name="Ward M.E.H."/>
            <person name="Breakwell D.P."/>
            <person name="Hope S."/>
            <person name="Grose J.H."/>
        </authorList>
    </citation>
    <scope>NUCLEOTIDE SEQUENCE [LARGE SCALE GENOMIC DNA]</scope>
</reference>
<accession>A0A173GDN4</accession>
<evidence type="ECO:0000313" key="3">
    <source>
        <dbReference type="Proteomes" id="UP000222975"/>
    </source>
</evidence>
<keyword evidence="1" id="KW-0812">Transmembrane</keyword>
<evidence type="ECO:0000256" key="1">
    <source>
        <dbReference type="SAM" id="Phobius"/>
    </source>
</evidence>
<feature type="transmembrane region" description="Helical" evidence="1">
    <location>
        <begin position="25"/>
        <end position="46"/>
    </location>
</feature>
<name>A0A173GDN4_9CAUD</name>
<dbReference type="EMBL" id="KU886223">
    <property type="protein sequence ID" value="ANH51605.1"/>
    <property type="molecule type" value="Genomic_DNA"/>
</dbReference>
<protein>
    <submittedName>
        <fullName evidence="2">Uncharacterized protein</fullName>
    </submittedName>
</protein>
<gene>
    <name evidence="2" type="ORF">SIMMY50_143</name>
</gene>